<dbReference type="NCBIfam" id="TIGR00492">
    <property type="entry name" value="alr"/>
    <property type="match status" value="1"/>
</dbReference>
<dbReference type="Pfam" id="PF00842">
    <property type="entry name" value="Ala_racemase_C"/>
    <property type="match status" value="1"/>
</dbReference>
<dbReference type="InterPro" id="IPR011079">
    <property type="entry name" value="Ala_racemase_C"/>
</dbReference>
<comment type="function">
    <text evidence="4">Catalyzes the interconversion of L-alanine and D-alanine. May also act on other amino acids.</text>
</comment>
<dbReference type="HAMAP" id="MF_01201">
    <property type="entry name" value="Ala_racemase"/>
    <property type="match status" value="1"/>
</dbReference>
<dbReference type="SUPFAM" id="SSF51419">
    <property type="entry name" value="PLP-binding barrel"/>
    <property type="match status" value="1"/>
</dbReference>
<reference evidence="6 7" key="1">
    <citation type="submission" date="2023-07" db="EMBL/GenBank/DDBJ databases">
        <title>Genomic Encyclopedia of Type Strains, Phase IV (KMG-IV): sequencing the most valuable type-strain genomes for metagenomic binning, comparative biology and taxonomic classification.</title>
        <authorList>
            <person name="Goeker M."/>
        </authorList>
    </citation>
    <scope>NUCLEOTIDE SEQUENCE [LARGE SCALE GENOMIC DNA]</scope>
    <source>
        <strain evidence="6 7">DSM 23948</strain>
    </source>
</reference>
<evidence type="ECO:0000313" key="7">
    <source>
        <dbReference type="Proteomes" id="UP001231362"/>
    </source>
</evidence>
<sequence length="393" mass="43316">MMNEEQFYRDTWVEVNLDHIRDNVAQMKSLLPGDVEMMAVVKANAYGHGDVQVAKTALEAGASSLAVAFLDEALALRQKGIDAPILVLGATNPSYVQIAAEHQITLTIFQEDWVREAKEVLGKDATVSVHLKLDTGMGRIGIRDKETLLKIEGLLGEDPRFQLDGVFTHFATADSGDLSYFQEQLSKFKSMISALKTKPRMIHASNSAASLREPAAFFNGIRFGIAMYGLSPSVEMKEALPFSLKEAFSLRTKLIHVKKLLPGETVSYGATYEAQEEEWIGTLPIGYADGWIRKLQGNVVLVNGMRVPIVGRICMDQCMIKLPCELTVGTVVTLIGQDQNDAIAIDEVASWLDTINYEIPCLISSRVPRIYVKAGKKMAVSNPILKLLDKKKA</sequence>
<name>A0ABT9V3Z4_9BACL</name>
<comment type="cofactor">
    <cofactor evidence="1 4">
        <name>pyridoxal 5'-phosphate</name>
        <dbReference type="ChEBI" id="CHEBI:597326"/>
    </cofactor>
</comment>
<dbReference type="GO" id="GO:0008784">
    <property type="term" value="F:alanine racemase activity"/>
    <property type="evidence" value="ECO:0007669"/>
    <property type="project" value="UniProtKB-EC"/>
</dbReference>
<dbReference type="InterPro" id="IPR020622">
    <property type="entry name" value="Ala_racemase_pyridoxalP-BS"/>
</dbReference>
<comment type="similarity">
    <text evidence="4">Belongs to the alanine racemase family.</text>
</comment>
<evidence type="ECO:0000259" key="5">
    <source>
        <dbReference type="SMART" id="SM01005"/>
    </source>
</evidence>
<evidence type="ECO:0000256" key="3">
    <source>
        <dbReference type="ARBA" id="ARBA00023235"/>
    </source>
</evidence>
<protein>
    <recommendedName>
        <fullName evidence="4">Alanine racemase</fullName>
        <ecNumber evidence="4">5.1.1.1</ecNumber>
    </recommendedName>
</protein>
<feature type="active site" description="Proton acceptor; specific for D-alanine" evidence="4">
    <location>
        <position position="42"/>
    </location>
</feature>
<comment type="pathway">
    <text evidence="4">Amino-acid biosynthesis; D-alanine biosynthesis; D-alanine from L-alanine: step 1/1.</text>
</comment>
<dbReference type="PANTHER" id="PTHR30511:SF0">
    <property type="entry name" value="ALANINE RACEMASE, CATABOLIC-RELATED"/>
    <property type="match status" value="1"/>
</dbReference>
<keyword evidence="3 4" id="KW-0413">Isomerase</keyword>
<dbReference type="PANTHER" id="PTHR30511">
    <property type="entry name" value="ALANINE RACEMASE"/>
    <property type="match status" value="1"/>
</dbReference>
<evidence type="ECO:0000256" key="4">
    <source>
        <dbReference type="HAMAP-Rule" id="MF_01201"/>
    </source>
</evidence>
<dbReference type="InterPro" id="IPR029066">
    <property type="entry name" value="PLP-binding_barrel"/>
</dbReference>
<dbReference type="InterPro" id="IPR001608">
    <property type="entry name" value="Ala_racemase_N"/>
</dbReference>
<keyword evidence="7" id="KW-1185">Reference proteome</keyword>
<dbReference type="EC" id="5.1.1.1" evidence="4"/>
<organism evidence="6 7">
    <name type="scientific">Anoxybacillus andreesenii</name>
    <dbReference type="NCBI Taxonomy" id="1325932"/>
    <lineage>
        <taxon>Bacteria</taxon>
        <taxon>Bacillati</taxon>
        <taxon>Bacillota</taxon>
        <taxon>Bacilli</taxon>
        <taxon>Bacillales</taxon>
        <taxon>Anoxybacillaceae</taxon>
        <taxon>Anoxybacillus</taxon>
    </lineage>
</organism>
<dbReference type="InterPro" id="IPR009006">
    <property type="entry name" value="Ala_racemase/Decarboxylase_C"/>
</dbReference>
<comment type="caution">
    <text evidence="6">The sequence shown here is derived from an EMBL/GenBank/DDBJ whole genome shotgun (WGS) entry which is preliminary data.</text>
</comment>
<evidence type="ECO:0000313" key="6">
    <source>
        <dbReference type="EMBL" id="MDQ0155654.1"/>
    </source>
</evidence>
<feature type="modified residue" description="N6-(pyridoxal phosphate)lysine" evidence="4">
    <location>
        <position position="42"/>
    </location>
</feature>
<dbReference type="SUPFAM" id="SSF50621">
    <property type="entry name" value="Alanine racemase C-terminal domain-like"/>
    <property type="match status" value="1"/>
</dbReference>
<dbReference type="RefSeq" id="WP_307150185.1">
    <property type="nucleotide sequence ID" value="NZ_JAUSTU010000008.1"/>
</dbReference>
<dbReference type="PRINTS" id="PR00992">
    <property type="entry name" value="ALARACEMASE"/>
</dbReference>
<evidence type="ECO:0000256" key="2">
    <source>
        <dbReference type="ARBA" id="ARBA00022898"/>
    </source>
</evidence>
<accession>A0ABT9V3Z4</accession>
<dbReference type="InterPro" id="IPR000821">
    <property type="entry name" value="Ala_racemase"/>
</dbReference>
<gene>
    <name evidence="6" type="ORF">J2S07_001959</name>
</gene>
<comment type="catalytic activity">
    <reaction evidence="4">
        <text>L-alanine = D-alanine</text>
        <dbReference type="Rhea" id="RHEA:20249"/>
        <dbReference type="ChEBI" id="CHEBI:57416"/>
        <dbReference type="ChEBI" id="CHEBI:57972"/>
        <dbReference type="EC" id="5.1.1.1"/>
    </reaction>
</comment>
<dbReference type="SMART" id="SM01005">
    <property type="entry name" value="Ala_racemase_C"/>
    <property type="match status" value="1"/>
</dbReference>
<feature type="binding site" evidence="4">
    <location>
        <position position="315"/>
    </location>
    <ligand>
        <name>substrate</name>
    </ligand>
</feature>
<dbReference type="CDD" id="cd00430">
    <property type="entry name" value="PLPDE_III_AR"/>
    <property type="match status" value="1"/>
</dbReference>
<dbReference type="PROSITE" id="PS00395">
    <property type="entry name" value="ALANINE_RACEMASE"/>
    <property type="match status" value="1"/>
</dbReference>
<feature type="domain" description="Alanine racemase C-terminal" evidence="5">
    <location>
        <begin position="247"/>
        <end position="372"/>
    </location>
</feature>
<dbReference type="Pfam" id="PF01168">
    <property type="entry name" value="Ala_racemase_N"/>
    <property type="match status" value="1"/>
</dbReference>
<dbReference type="Gene3D" id="2.40.37.10">
    <property type="entry name" value="Lyase, Ornithine Decarboxylase, Chain A, domain 1"/>
    <property type="match status" value="1"/>
</dbReference>
<evidence type="ECO:0000256" key="1">
    <source>
        <dbReference type="ARBA" id="ARBA00001933"/>
    </source>
</evidence>
<feature type="active site" description="Proton acceptor; specific for L-alanine" evidence="4">
    <location>
        <position position="268"/>
    </location>
</feature>
<proteinExistence type="inferred from homology"/>
<feature type="binding site" evidence="4">
    <location>
        <position position="139"/>
    </location>
    <ligand>
        <name>substrate</name>
    </ligand>
</feature>
<dbReference type="Gene3D" id="3.20.20.10">
    <property type="entry name" value="Alanine racemase"/>
    <property type="match status" value="1"/>
</dbReference>
<dbReference type="EMBL" id="JAUSTU010000008">
    <property type="protein sequence ID" value="MDQ0155654.1"/>
    <property type="molecule type" value="Genomic_DNA"/>
</dbReference>
<dbReference type="Proteomes" id="UP001231362">
    <property type="component" value="Unassembled WGS sequence"/>
</dbReference>
<keyword evidence="2 4" id="KW-0663">Pyridoxal phosphate</keyword>